<dbReference type="InterPro" id="IPR017141">
    <property type="entry name" value="Pept_M20_carboxypep"/>
</dbReference>
<reference evidence="8 9" key="1">
    <citation type="submission" date="2014-04" db="EMBL/GenBank/DDBJ databases">
        <authorList>
            <consortium name="DOE Joint Genome Institute"/>
            <person name="Kuo A."/>
            <person name="Kohler A."/>
            <person name="Nagy L.G."/>
            <person name="Floudas D."/>
            <person name="Copeland A."/>
            <person name="Barry K.W."/>
            <person name="Cichocki N."/>
            <person name="Veneault-Fourrey C."/>
            <person name="LaButti K."/>
            <person name="Lindquist E.A."/>
            <person name="Lipzen A."/>
            <person name="Lundell T."/>
            <person name="Morin E."/>
            <person name="Murat C."/>
            <person name="Sun H."/>
            <person name="Tunlid A."/>
            <person name="Henrissat B."/>
            <person name="Grigoriev I.V."/>
            <person name="Hibbett D.S."/>
            <person name="Martin F."/>
            <person name="Nordberg H.P."/>
            <person name="Cantor M.N."/>
            <person name="Hua S.X."/>
        </authorList>
    </citation>
    <scope>NUCLEOTIDE SEQUENCE [LARGE SCALE GENOMIC DNA]</scope>
    <source>
        <strain evidence="8 9">LaAM-08-1</strain>
    </source>
</reference>
<dbReference type="AlphaFoldDB" id="A0A0C9XDW5"/>
<dbReference type="EMBL" id="KN838584">
    <property type="protein sequence ID" value="KIK03041.1"/>
    <property type="molecule type" value="Genomic_DNA"/>
</dbReference>
<dbReference type="PROSITE" id="PS00758">
    <property type="entry name" value="ARGE_DAPE_CPG2_1"/>
    <property type="match status" value="1"/>
</dbReference>
<organism evidence="8 9">
    <name type="scientific">Laccaria amethystina LaAM-08-1</name>
    <dbReference type="NCBI Taxonomy" id="1095629"/>
    <lineage>
        <taxon>Eukaryota</taxon>
        <taxon>Fungi</taxon>
        <taxon>Dikarya</taxon>
        <taxon>Basidiomycota</taxon>
        <taxon>Agaricomycotina</taxon>
        <taxon>Agaricomycetes</taxon>
        <taxon>Agaricomycetidae</taxon>
        <taxon>Agaricales</taxon>
        <taxon>Agaricineae</taxon>
        <taxon>Hydnangiaceae</taxon>
        <taxon>Laccaria</taxon>
    </lineage>
</organism>
<dbReference type="OrthoDB" id="3064516at2759"/>
<evidence type="ECO:0000256" key="1">
    <source>
        <dbReference type="ARBA" id="ARBA00006247"/>
    </source>
</evidence>
<dbReference type="PANTHER" id="PTHR45962">
    <property type="entry name" value="N-FATTY-ACYL-AMINO ACID SYNTHASE/HYDROLASE PM20D1"/>
    <property type="match status" value="1"/>
</dbReference>
<evidence type="ECO:0000256" key="4">
    <source>
        <dbReference type="ARBA" id="ARBA00022801"/>
    </source>
</evidence>
<keyword evidence="3 7" id="KW-0479">Metal-binding</keyword>
<dbReference type="InterPro" id="IPR002933">
    <property type="entry name" value="Peptidase_M20"/>
</dbReference>
<dbReference type="Gene3D" id="1.10.150.900">
    <property type="match status" value="1"/>
</dbReference>
<reference evidence="9" key="2">
    <citation type="submission" date="2015-01" db="EMBL/GenBank/DDBJ databases">
        <title>Evolutionary Origins and Diversification of the Mycorrhizal Mutualists.</title>
        <authorList>
            <consortium name="DOE Joint Genome Institute"/>
            <consortium name="Mycorrhizal Genomics Consortium"/>
            <person name="Kohler A."/>
            <person name="Kuo A."/>
            <person name="Nagy L.G."/>
            <person name="Floudas D."/>
            <person name="Copeland A."/>
            <person name="Barry K.W."/>
            <person name="Cichocki N."/>
            <person name="Veneault-Fourrey C."/>
            <person name="LaButti K."/>
            <person name="Lindquist E.A."/>
            <person name="Lipzen A."/>
            <person name="Lundell T."/>
            <person name="Morin E."/>
            <person name="Murat C."/>
            <person name="Riley R."/>
            <person name="Ohm R."/>
            <person name="Sun H."/>
            <person name="Tunlid A."/>
            <person name="Henrissat B."/>
            <person name="Grigoriev I.V."/>
            <person name="Hibbett D.S."/>
            <person name="Martin F."/>
        </authorList>
    </citation>
    <scope>NUCLEOTIDE SEQUENCE [LARGE SCALE GENOMIC DNA]</scope>
    <source>
        <strain evidence="9">LaAM-08-1</strain>
    </source>
</reference>
<dbReference type="Proteomes" id="UP000054477">
    <property type="component" value="Unassembled WGS sequence"/>
</dbReference>
<dbReference type="STRING" id="1095629.A0A0C9XDW5"/>
<feature type="binding site" evidence="7">
    <location>
        <position position="552"/>
    </location>
    <ligand>
        <name>Zn(2+)</name>
        <dbReference type="ChEBI" id="CHEBI:29105"/>
        <label>1</label>
    </ligand>
</feature>
<evidence type="ECO:0000256" key="2">
    <source>
        <dbReference type="ARBA" id="ARBA00022670"/>
    </source>
</evidence>
<evidence type="ECO:0008006" key="10">
    <source>
        <dbReference type="Google" id="ProtNLM"/>
    </source>
</evidence>
<keyword evidence="9" id="KW-1185">Reference proteome</keyword>
<dbReference type="Pfam" id="PF01546">
    <property type="entry name" value="Peptidase_M20"/>
    <property type="match status" value="1"/>
</dbReference>
<dbReference type="PANTHER" id="PTHR45962:SF1">
    <property type="entry name" value="N-FATTY-ACYL-AMINO ACID SYNTHASE_HYDROLASE PM20D1"/>
    <property type="match status" value="1"/>
</dbReference>
<evidence type="ECO:0000256" key="7">
    <source>
        <dbReference type="PIRSR" id="PIRSR037217-2"/>
    </source>
</evidence>
<evidence type="ECO:0000256" key="3">
    <source>
        <dbReference type="ARBA" id="ARBA00022723"/>
    </source>
</evidence>
<dbReference type="CDD" id="cd05674">
    <property type="entry name" value="M20_yscS"/>
    <property type="match status" value="1"/>
</dbReference>
<feature type="binding site" evidence="7">
    <location>
        <position position="194"/>
    </location>
    <ligand>
        <name>Zn(2+)</name>
        <dbReference type="ChEBI" id="CHEBI:29105"/>
        <label>2</label>
    </ligand>
</feature>
<comment type="similarity">
    <text evidence="1">Belongs to the peptidase M20A family.</text>
</comment>
<feature type="binding site" evidence="7">
    <location>
        <position position="194"/>
    </location>
    <ligand>
        <name>Zn(2+)</name>
        <dbReference type="ChEBI" id="CHEBI:29105"/>
        <label>1</label>
    </ligand>
</feature>
<sequence>MYKVRLEVPARMGASTFITTKRTICELFFAWMVGYTLYQLYIAYFGPLFPNHPDGTLCRQPLPAATPSNFSDLYSSPKFRLESAKRLSGAVQIPTMTFDDMGPVDEDERWLPFVDMHKYLRDTFPLTHSATRLTVIGGFSLVYTWRGSNSSLKPLMLTGHLDVVPSVTSLDRWTYPPFDGVIDGEWIYGRGSGDCKNNVIGILTAVEHLIHSGWVPYRTIVLAFGQDEEVSGPLGATNIAKYLEEVYGKYGIAMIVDEGGMGLEKLYNQEFALPGIAEKGYMNAEVEVDMLGGHSSRPTVHTTIGILSKIVSAIEYSTIFQPTLRKESPIWGYISCLAEHGDKAYVPKWIERAAFSKRPDYKDTARKFAKISVENQYLIQTSKAATIFNAGVKTNALAESAKVNFNSRVDIFSSSIAFFSFFVPILTYHAVDEVKKIFHFLVKPIAEKYCLLLNGESPSPQRYNVHCGGKPSIGNISLAYNSEHEPSLIAPFTLDAPAWVVFSKAVQASFGPEIIVSPSAMTGNTDTRFYWNLSQNIYRWSPVRSQDKINIHTVDEMISMRSKF</sequence>
<keyword evidence="4" id="KW-0378">Hydrolase</keyword>
<dbReference type="PIRSF" id="PIRSF037217">
    <property type="entry name" value="Carboxypeptidase_S"/>
    <property type="match status" value="1"/>
</dbReference>
<feature type="active site" evidence="6">
    <location>
        <position position="162"/>
    </location>
</feature>
<feature type="binding site" evidence="7">
    <location>
        <position position="229"/>
    </location>
    <ligand>
        <name>Zn(2+)</name>
        <dbReference type="ChEBI" id="CHEBI:29105"/>
        <label>1</label>
    </ligand>
</feature>
<evidence type="ECO:0000313" key="8">
    <source>
        <dbReference type="EMBL" id="KIK03041.1"/>
    </source>
</evidence>
<evidence type="ECO:0000256" key="5">
    <source>
        <dbReference type="ARBA" id="ARBA00022833"/>
    </source>
</evidence>
<gene>
    <name evidence="8" type="ORF">K443DRAFT_95730</name>
</gene>
<feature type="binding site" evidence="7">
    <location>
        <position position="257"/>
    </location>
    <ligand>
        <name>Zn(2+)</name>
        <dbReference type="ChEBI" id="CHEBI:29105"/>
        <label>2</label>
    </ligand>
</feature>
<dbReference type="GO" id="GO:0000328">
    <property type="term" value="C:fungal-type vacuole lumen"/>
    <property type="evidence" value="ECO:0007669"/>
    <property type="project" value="TreeGrafter"/>
</dbReference>
<dbReference type="GO" id="GO:0004181">
    <property type="term" value="F:metallocarboxypeptidase activity"/>
    <property type="evidence" value="ECO:0007669"/>
    <property type="project" value="InterPro"/>
</dbReference>
<proteinExistence type="inferred from homology"/>
<dbReference type="SUPFAM" id="SSF53187">
    <property type="entry name" value="Zn-dependent exopeptidases"/>
    <property type="match status" value="1"/>
</dbReference>
<accession>A0A0C9XDW5</accession>
<feature type="active site" description="Proton acceptor" evidence="6">
    <location>
        <position position="228"/>
    </location>
</feature>
<evidence type="ECO:0000256" key="6">
    <source>
        <dbReference type="PIRSR" id="PIRSR037217-1"/>
    </source>
</evidence>
<dbReference type="GO" id="GO:0046872">
    <property type="term" value="F:metal ion binding"/>
    <property type="evidence" value="ECO:0007669"/>
    <property type="project" value="UniProtKB-KW"/>
</dbReference>
<name>A0A0C9XDW5_9AGAR</name>
<protein>
    <recommendedName>
        <fullName evidence="10">Peptidase M20 dimerisation domain-containing protein</fullName>
    </recommendedName>
</protein>
<dbReference type="InterPro" id="IPR047177">
    <property type="entry name" value="Pept_M20A"/>
</dbReference>
<feature type="binding site" evidence="7">
    <location>
        <position position="160"/>
    </location>
    <ligand>
        <name>Zn(2+)</name>
        <dbReference type="ChEBI" id="CHEBI:29105"/>
        <label>2</label>
    </ligand>
</feature>
<dbReference type="GO" id="GO:0051603">
    <property type="term" value="P:proteolysis involved in protein catabolic process"/>
    <property type="evidence" value="ECO:0007669"/>
    <property type="project" value="TreeGrafter"/>
</dbReference>
<evidence type="ECO:0000313" key="9">
    <source>
        <dbReference type="Proteomes" id="UP000054477"/>
    </source>
</evidence>
<dbReference type="InterPro" id="IPR001261">
    <property type="entry name" value="ArgE/DapE_CS"/>
</dbReference>
<dbReference type="FunFam" id="3.40.630.10:FF:000027">
    <property type="entry name" value="N-fatty-acyl-amino acid synthase/hydrolase PM20D1"/>
    <property type="match status" value="1"/>
</dbReference>
<keyword evidence="2" id="KW-0645">Protease</keyword>
<dbReference type="Gene3D" id="3.40.630.10">
    <property type="entry name" value="Zn peptidases"/>
    <property type="match status" value="1"/>
</dbReference>
<dbReference type="HOGENOM" id="CLU_021802_11_0_1"/>
<keyword evidence="5 7" id="KW-0862">Zinc</keyword>